<dbReference type="Proteomes" id="UP001146120">
    <property type="component" value="Unassembled WGS sequence"/>
</dbReference>
<sequence length="161" mass="18007">MIQGREDILLPVIAADGIQRVLSPRDVLYVPAIKFNLISVLKLRKLDGISVRFARALCTLVHASERFHVDVPVTTDVDLFVLRAMAVRTRLTSSNFGVVCWHRRLAHQGQATLRELSRQHQQLSHLRPAKINTVVCDSCALAKSTCAPHPSKAARLARRPF</sequence>
<comment type="caution">
    <text evidence="1">The sequence shown here is derived from an EMBL/GenBank/DDBJ whole genome shotgun (WGS) entry which is preliminary data.</text>
</comment>
<organism evidence="1 2">
    <name type="scientific">Lagenidium giganteum</name>
    <dbReference type="NCBI Taxonomy" id="4803"/>
    <lineage>
        <taxon>Eukaryota</taxon>
        <taxon>Sar</taxon>
        <taxon>Stramenopiles</taxon>
        <taxon>Oomycota</taxon>
        <taxon>Peronosporomycetes</taxon>
        <taxon>Pythiales</taxon>
        <taxon>Pythiaceae</taxon>
    </lineage>
</organism>
<dbReference type="EMBL" id="DAKRPA010000234">
    <property type="protein sequence ID" value="DAZ94768.1"/>
    <property type="molecule type" value="Genomic_DNA"/>
</dbReference>
<proteinExistence type="predicted"/>
<evidence type="ECO:0000313" key="2">
    <source>
        <dbReference type="Proteomes" id="UP001146120"/>
    </source>
</evidence>
<reference evidence="1" key="1">
    <citation type="submission" date="2022-11" db="EMBL/GenBank/DDBJ databases">
        <authorList>
            <person name="Morgan W.R."/>
            <person name="Tartar A."/>
        </authorList>
    </citation>
    <scope>NUCLEOTIDE SEQUENCE</scope>
    <source>
        <strain evidence="1">ARSEF 373</strain>
    </source>
</reference>
<gene>
    <name evidence="1" type="ORF">N0F65_011332</name>
</gene>
<evidence type="ECO:0000313" key="1">
    <source>
        <dbReference type="EMBL" id="DAZ94768.1"/>
    </source>
</evidence>
<reference evidence="1" key="2">
    <citation type="journal article" date="2023" name="Microbiol Resour">
        <title>Decontamination and Annotation of the Draft Genome Sequence of the Oomycete Lagenidium giganteum ARSEF 373.</title>
        <authorList>
            <person name="Morgan W.R."/>
            <person name="Tartar A."/>
        </authorList>
    </citation>
    <scope>NUCLEOTIDE SEQUENCE</scope>
    <source>
        <strain evidence="1">ARSEF 373</strain>
    </source>
</reference>
<name>A0AAV2YN61_9STRA</name>
<evidence type="ECO:0008006" key="3">
    <source>
        <dbReference type="Google" id="ProtNLM"/>
    </source>
</evidence>
<protein>
    <recommendedName>
        <fullName evidence="3">GAG-pre-integrase domain-containing protein</fullName>
    </recommendedName>
</protein>
<keyword evidence="2" id="KW-1185">Reference proteome</keyword>
<dbReference type="AlphaFoldDB" id="A0AAV2YN61"/>
<accession>A0AAV2YN61</accession>